<comment type="subcellular location">
    <subcellularLocation>
        <location evidence="2">Cytoplasm</location>
    </subcellularLocation>
</comment>
<sequence length="359" mass="40461">MELICGVQNYEWGKAGKNSIVAEFFKSSQPKVEVDENKPYAELWMGCHPSMTCKVKDGEKSLHEVIQENPSLLGERVVDKFGKQIPFLFKVLSINKALSIQAHPSKKLAKELHVKQPDIYKDDNYKPEMAIALTPFEALCGFRPVCEIKAYLKAVPELRSLAPNCNMEDDFELVKTAFKSVLQTPKEKIEIEVNNLLDRLSRIEKEQKVFENVELIQKLSKQFPGDKGIFMVYFLNYLKLQKGEAIFLGECEPHAYISGDCIECMACSDNVVRAGLTPKLIDVDTLVSMLTYHCAPPNEKLLKSQGEDAFSRVFRPPVPDFAVAHIKIEVLVSLSGFETVLLPSTQDSITTFHLNLGFP</sequence>
<feature type="domain" description="Phosphomannose isomerase type I catalytic" evidence="15">
    <location>
        <begin position="2"/>
        <end position="145"/>
    </location>
</feature>
<keyword evidence="8 14" id="KW-0479">Metal-binding</keyword>
<dbReference type="GO" id="GO:0008270">
    <property type="term" value="F:zinc ion binding"/>
    <property type="evidence" value="ECO:0007669"/>
    <property type="project" value="InterPro"/>
</dbReference>
<keyword evidence="9 14" id="KW-0862">Zinc</keyword>
<dbReference type="GO" id="GO:0005975">
    <property type="term" value="P:carbohydrate metabolic process"/>
    <property type="evidence" value="ECO:0007669"/>
    <property type="project" value="InterPro"/>
</dbReference>
<evidence type="ECO:0000256" key="5">
    <source>
        <dbReference type="ARBA" id="ARBA00011956"/>
    </source>
</evidence>
<evidence type="ECO:0000256" key="3">
    <source>
        <dbReference type="ARBA" id="ARBA00004666"/>
    </source>
</evidence>
<dbReference type="PANTHER" id="PTHR10309">
    <property type="entry name" value="MANNOSE-6-PHOSPHATE ISOMERASE"/>
    <property type="match status" value="1"/>
</dbReference>
<feature type="binding site" evidence="14">
    <location>
        <position position="101"/>
    </location>
    <ligand>
        <name>Zn(2+)</name>
        <dbReference type="ChEBI" id="CHEBI:29105"/>
    </ligand>
</feature>
<evidence type="ECO:0000256" key="11">
    <source>
        <dbReference type="ARBA" id="ARBA00029741"/>
    </source>
</evidence>
<dbReference type="PROSITE" id="PS00966">
    <property type="entry name" value="PMI_I_2"/>
    <property type="match status" value="1"/>
</dbReference>
<evidence type="ECO:0000256" key="2">
    <source>
        <dbReference type="ARBA" id="ARBA00004496"/>
    </source>
</evidence>
<feature type="binding site" evidence="14">
    <location>
        <position position="254"/>
    </location>
    <ligand>
        <name>Zn(2+)</name>
        <dbReference type="ChEBI" id="CHEBI:29105"/>
    </ligand>
</feature>
<dbReference type="PIRSF" id="PIRSF001480">
    <property type="entry name" value="Mannose-6-phosphate_isomerase"/>
    <property type="match status" value="1"/>
</dbReference>
<feature type="active site" evidence="13">
    <location>
        <position position="273"/>
    </location>
</feature>
<comment type="catalytic activity">
    <reaction evidence="1">
        <text>D-mannose 6-phosphate = D-fructose 6-phosphate</text>
        <dbReference type="Rhea" id="RHEA:12356"/>
        <dbReference type="ChEBI" id="CHEBI:58735"/>
        <dbReference type="ChEBI" id="CHEBI:61527"/>
        <dbReference type="EC" id="5.3.1.8"/>
    </reaction>
</comment>
<dbReference type="CDD" id="cd07011">
    <property type="entry name" value="cupin_PMI_type_I_N"/>
    <property type="match status" value="1"/>
</dbReference>
<protein>
    <recommendedName>
        <fullName evidence="6">Mannose-6-phosphate isomerase</fullName>
        <ecNumber evidence="5">5.3.1.8</ecNumber>
    </recommendedName>
    <alternativeName>
        <fullName evidence="11">Phosphohexomutase</fullName>
    </alternativeName>
    <alternativeName>
        <fullName evidence="12">Phosphomannose isomerase</fullName>
    </alternativeName>
</protein>
<proteinExistence type="inferred from homology"/>
<dbReference type="Proteomes" id="UP001431783">
    <property type="component" value="Unassembled WGS sequence"/>
</dbReference>
<dbReference type="SUPFAM" id="SSF51182">
    <property type="entry name" value="RmlC-like cupins"/>
    <property type="match status" value="1"/>
</dbReference>
<dbReference type="InterPro" id="IPR011051">
    <property type="entry name" value="RmlC_Cupin_sf"/>
</dbReference>
<comment type="similarity">
    <text evidence="4">Belongs to the mannose-6-phosphate isomerase type 1 family.</text>
</comment>
<keyword evidence="10" id="KW-0413">Isomerase</keyword>
<comment type="caution">
    <text evidence="17">The sequence shown here is derived from an EMBL/GenBank/DDBJ whole genome shotgun (WGS) entry which is preliminary data.</text>
</comment>
<dbReference type="NCBIfam" id="TIGR00218">
    <property type="entry name" value="manA"/>
    <property type="match status" value="1"/>
</dbReference>
<dbReference type="InterPro" id="IPR014710">
    <property type="entry name" value="RmlC-like_jellyroll"/>
</dbReference>
<dbReference type="GO" id="GO:0005829">
    <property type="term" value="C:cytosol"/>
    <property type="evidence" value="ECO:0007669"/>
    <property type="project" value="TreeGrafter"/>
</dbReference>
<evidence type="ECO:0000256" key="14">
    <source>
        <dbReference type="PIRSR" id="PIRSR001480-2"/>
    </source>
</evidence>
<dbReference type="PRINTS" id="PR00714">
    <property type="entry name" value="MAN6PISMRASE"/>
</dbReference>
<evidence type="ECO:0000256" key="12">
    <source>
        <dbReference type="ARBA" id="ARBA00030762"/>
    </source>
</evidence>
<evidence type="ECO:0000256" key="10">
    <source>
        <dbReference type="ARBA" id="ARBA00023235"/>
    </source>
</evidence>
<dbReference type="EC" id="5.3.1.8" evidence="5"/>
<dbReference type="AlphaFoldDB" id="A0AAW1U2F3"/>
<dbReference type="InterPro" id="IPR046457">
    <property type="entry name" value="PMI_typeI_cat"/>
</dbReference>
<evidence type="ECO:0000256" key="4">
    <source>
        <dbReference type="ARBA" id="ARBA00010772"/>
    </source>
</evidence>
<dbReference type="GO" id="GO:0004476">
    <property type="term" value="F:mannose-6-phosphate isomerase activity"/>
    <property type="evidence" value="ECO:0007669"/>
    <property type="project" value="UniProtKB-EC"/>
</dbReference>
<comment type="pathway">
    <text evidence="3">Nucleotide-sugar biosynthesis; GDP-alpha-D-mannose biosynthesis; alpha-D-mannose 1-phosphate from D-fructose 6-phosphate: step 1/2.</text>
</comment>
<dbReference type="Gene3D" id="2.60.120.10">
    <property type="entry name" value="Jelly Rolls"/>
    <property type="match status" value="2"/>
</dbReference>
<dbReference type="Gene3D" id="1.10.441.10">
    <property type="entry name" value="Phosphomannose Isomerase, domain 2"/>
    <property type="match status" value="1"/>
</dbReference>
<name>A0AAW1U2F3_9CUCU</name>
<feature type="domain" description="Phosphomannose isomerase type I helical insertion" evidence="16">
    <location>
        <begin position="169"/>
        <end position="235"/>
    </location>
</feature>
<dbReference type="Pfam" id="PF20512">
    <property type="entry name" value="PMI_typeI_hel"/>
    <property type="match status" value="1"/>
</dbReference>
<evidence type="ECO:0000313" key="18">
    <source>
        <dbReference type="Proteomes" id="UP001431783"/>
    </source>
</evidence>
<dbReference type="InterPro" id="IPR016305">
    <property type="entry name" value="Mannose-6-P_Isomerase"/>
</dbReference>
<accession>A0AAW1U2F3</accession>
<dbReference type="InterPro" id="IPR018050">
    <property type="entry name" value="Pmannose_isomerase-type1_CS"/>
</dbReference>
<comment type="cofactor">
    <cofactor evidence="14">
        <name>Zn(2+)</name>
        <dbReference type="ChEBI" id="CHEBI:29105"/>
    </cofactor>
    <text evidence="14">Binds 1 zinc ion per subunit.</text>
</comment>
<keyword evidence="18" id="KW-1185">Reference proteome</keyword>
<evidence type="ECO:0000259" key="15">
    <source>
        <dbReference type="Pfam" id="PF20511"/>
    </source>
</evidence>
<dbReference type="EMBL" id="JARQZJ010000037">
    <property type="protein sequence ID" value="KAK9876685.1"/>
    <property type="molecule type" value="Genomic_DNA"/>
</dbReference>
<dbReference type="InterPro" id="IPR046458">
    <property type="entry name" value="PMI_typeI_hel"/>
</dbReference>
<evidence type="ECO:0000256" key="7">
    <source>
        <dbReference type="ARBA" id="ARBA00022490"/>
    </source>
</evidence>
<evidence type="ECO:0000256" key="1">
    <source>
        <dbReference type="ARBA" id="ARBA00000757"/>
    </source>
</evidence>
<dbReference type="Pfam" id="PF20511">
    <property type="entry name" value="PMI_typeI_cat"/>
    <property type="match status" value="1"/>
</dbReference>
<evidence type="ECO:0000256" key="9">
    <source>
        <dbReference type="ARBA" id="ARBA00022833"/>
    </source>
</evidence>
<evidence type="ECO:0000259" key="16">
    <source>
        <dbReference type="Pfam" id="PF20512"/>
    </source>
</evidence>
<feature type="binding site" evidence="14">
    <location>
        <position position="103"/>
    </location>
    <ligand>
        <name>Zn(2+)</name>
        <dbReference type="ChEBI" id="CHEBI:29105"/>
    </ligand>
</feature>
<organism evidence="17 18">
    <name type="scientific">Henosepilachna vigintioctopunctata</name>
    <dbReference type="NCBI Taxonomy" id="420089"/>
    <lineage>
        <taxon>Eukaryota</taxon>
        <taxon>Metazoa</taxon>
        <taxon>Ecdysozoa</taxon>
        <taxon>Arthropoda</taxon>
        <taxon>Hexapoda</taxon>
        <taxon>Insecta</taxon>
        <taxon>Pterygota</taxon>
        <taxon>Neoptera</taxon>
        <taxon>Endopterygota</taxon>
        <taxon>Coleoptera</taxon>
        <taxon>Polyphaga</taxon>
        <taxon>Cucujiformia</taxon>
        <taxon>Coccinelloidea</taxon>
        <taxon>Coccinellidae</taxon>
        <taxon>Epilachninae</taxon>
        <taxon>Epilachnini</taxon>
        <taxon>Henosepilachna</taxon>
    </lineage>
</organism>
<evidence type="ECO:0000256" key="6">
    <source>
        <dbReference type="ARBA" id="ARBA00018236"/>
    </source>
</evidence>
<dbReference type="PANTHER" id="PTHR10309:SF0">
    <property type="entry name" value="MANNOSE-6-PHOSPHATE ISOMERASE"/>
    <property type="match status" value="1"/>
</dbReference>
<gene>
    <name evidence="17" type="ORF">WA026_014064</name>
</gene>
<reference evidence="17 18" key="1">
    <citation type="submission" date="2023-03" db="EMBL/GenBank/DDBJ databases">
        <title>Genome insight into feeding habits of ladybird beetles.</title>
        <authorList>
            <person name="Li H.-S."/>
            <person name="Huang Y.-H."/>
            <person name="Pang H."/>
        </authorList>
    </citation>
    <scope>NUCLEOTIDE SEQUENCE [LARGE SCALE GENOMIC DNA]</scope>
    <source>
        <strain evidence="17">SYSU_2023b</strain>
        <tissue evidence="17">Whole body</tissue>
    </source>
</reference>
<dbReference type="FunFam" id="2.60.120.10:FF:000030">
    <property type="entry name" value="Mannose-6-phosphate isomerase ManA"/>
    <property type="match status" value="1"/>
</dbReference>
<dbReference type="InterPro" id="IPR001250">
    <property type="entry name" value="Man6P_Isoase-1"/>
</dbReference>
<evidence type="ECO:0000313" key="17">
    <source>
        <dbReference type="EMBL" id="KAK9876685.1"/>
    </source>
</evidence>
<feature type="binding site" evidence="14">
    <location>
        <position position="128"/>
    </location>
    <ligand>
        <name>Zn(2+)</name>
        <dbReference type="ChEBI" id="CHEBI:29105"/>
    </ligand>
</feature>
<evidence type="ECO:0000256" key="8">
    <source>
        <dbReference type="ARBA" id="ARBA00022723"/>
    </source>
</evidence>
<keyword evidence="7" id="KW-0963">Cytoplasm</keyword>
<dbReference type="GO" id="GO:0009298">
    <property type="term" value="P:GDP-mannose biosynthetic process"/>
    <property type="evidence" value="ECO:0007669"/>
    <property type="project" value="InterPro"/>
</dbReference>
<evidence type="ECO:0000256" key="13">
    <source>
        <dbReference type="PIRSR" id="PIRSR001480-1"/>
    </source>
</evidence>